<dbReference type="InterPro" id="IPR011009">
    <property type="entry name" value="Kinase-like_dom_sf"/>
</dbReference>
<dbReference type="Gene3D" id="1.10.510.10">
    <property type="entry name" value="Transferase(Phosphotransferase) domain 1"/>
    <property type="match status" value="1"/>
</dbReference>
<dbReference type="GO" id="GO:0004674">
    <property type="term" value="F:protein serine/threonine kinase activity"/>
    <property type="evidence" value="ECO:0007669"/>
    <property type="project" value="UniProtKB-KW"/>
</dbReference>
<dbReference type="FunFam" id="1.10.510.10:FF:001023">
    <property type="entry name" value="Os07g0541700 protein"/>
    <property type="match status" value="1"/>
</dbReference>
<dbReference type="PROSITE" id="PS00109">
    <property type="entry name" value="PROTEIN_KINASE_TYR"/>
    <property type="match status" value="1"/>
</dbReference>
<evidence type="ECO:0000256" key="3">
    <source>
        <dbReference type="ARBA" id="ARBA00022679"/>
    </source>
</evidence>
<dbReference type="InterPro" id="IPR000719">
    <property type="entry name" value="Prot_kinase_dom"/>
</dbReference>
<evidence type="ECO:0000256" key="6">
    <source>
        <dbReference type="ARBA" id="ARBA00022840"/>
    </source>
</evidence>
<feature type="region of interest" description="Disordered" evidence="9">
    <location>
        <begin position="259"/>
        <end position="278"/>
    </location>
</feature>
<keyword evidence="5" id="KW-0418">Kinase</keyword>
<dbReference type="PANTHER" id="PTHR47989">
    <property type="entry name" value="OS01G0750732 PROTEIN"/>
    <property type="match status" value="1"/>
</dbReference>
<sequence length="728" mass="81773">MVPEIRSTSGHTAERIPNGSQYAERTTRDKVVVAVRAEKKEMSKTALAWALTHIVRPGDCITLLAVLSDDGKSGRRRWNFPKFGADCASKHRERSPPDQIYQISESCSQMVLQFHDQNQVGVRIKVVSGSPAGVVAAESKKAGANWVVLDKQLKEEEKHCLEELHCNIVVMKRSQAKVLRVNLGSSNDLQPLSSPSIWEFNIEDSLDSTIKHSTPVSSPEDVKTPFTRTTTEDTSISSSDAESSPFFVCEQNPLFEGHKKEKAKPIHEEGNSNDSFKSFDSDVGGGHLIVKPTSSRKCIQGNVYWIPQNHIDKVNKVSPDATSRTLLEKFVQIDQQVKIQPVWLHRTNQMDHVFNSNVRDVVSLNRSSPAPPPLCSLCQNRAPVFGKPPRWFDYRELEEATDRFSKANSLAESGLGSVHRGVLRDGQVVAVKHLNVAGSLGDAEFCREVGILSCAQHRNVVMLIGFCVEGEKRLLVYEYVCNGSLDFHLYGRRRNTLDWDSRVKIAIGTARGLRYLHEDCRVGCIVHRDVRPNNILLTHDFEPQVGDFGVTKWQSEHDLRAEQRNGRALRYLPPENMEDENITEKADIYAFGLVLKELITGRKTAAIALHNKRQFPAEWNHLLLELEQQGQTQVINLKLVDPCLDPDELQCCSHQLQAMASAAFLCLRREPASRPPMSKVLRILEGGKQMVPLALNFDSIGNRSERFTGRSSNQRTILKGKHSRRLSH</sequence>
<dbReference type="InterPro" id="IPR014729">
    <property type="entry name" value="Rossmann-like_a/b/a_fold"/>
</dbReference>
<protein>
    <recommendedName>
        <fullName evidence="1">non-specific serine/threonine protein kinase</fullName>
        <ecNumber evidence="1">2.7.11.1</ecNumber>
    </recommendedName>
</protein>
<dbReference type="PROSITE" id="PS50011">
    <property type="entry name" value="PROTEIN_KINASE_DOM"/>
    <property type="match status" value="1"/>
</dbReference>
<evidence type="ECO:0000313" key="12">
    <source>
        <dbReference type="Proteomes" id="UP000631114"/>
    </source>
</evidence>
<feature type="region of interest" description="Disordered" evidence="9">
    <location>
        <begin position="211"/>
        <end position="241"/>
    </location>
</feature>
<evidence type="ECO:0000256" key="4">
    <source>
        <dbReference type="ARBA" id="ARBA00022741"/>
    </source>
</evidence>
<dbReference type="SMART" id="SM00219">
    <property type="entry name" value="TyrKc"/>
    <property type="match status" value="1"/>
</dbReference>
<dbReference type="Gene3D" id="3.30.200.20">
    <property type="entry name" value="Phosphorylase Kinase, domain 1"/>
    <property type="match status" value="1"/>
</dbReference>
<dbReference type="AlphaFoldDB" id="A0A835HRJ2"/>
<name>A0A835HRJ2_9MAGN</name>
<dbReference type="EMBL" id="JADFTS010000005">
    <property type="protein sequence ID" value="KAF9604139.1"/>
    <property type="molecule type" value="Genomic_DNA"/>
</dbReference>
<feature type="compositionally biased region" description="Low complexity" evidence="9">
    <location>
        <begin position="227"/>
        <end position="241"/>
    </location>
</feature>
<accession>A0A835HRJ2</accession>
<comment type="caution">
    <text evidence="11">The sequence shown here is derived from an EMBL/GenBank/DDBJ whole genome shotgun (WGS) entry which is preliminary data.</text>
</comment>
<dbReference type="InterPro" id="IPR001245">
    <property type="entry name" value="Ser-Thr/Tyr_kinase_cat_dom"/>
</dbReference>
<comment type="catalytic activity">
    <reaction evidence="7">
        <text>L-threonyl-[protein] + ATP = O-phospho-L-threonyl-[protein] + ADP + H(+)</text>
        <dbReference type="Rhea" id="RHEA:46608"/>
        <dbReference type="Rhea" id="RHEA-COMP:11060"/>
        <dbReference type="Rhea" id="RHEA-COMP:11605"/>
        <dbReference type="ChEBI" id="CHEBI:15378"/>
        <dbReference type="ChEBI" id="CHEBI:30013"/>
        <dbReference type="ChEBI" id="CHEBI:30616"/>
        <dbReference type="ChEBI" id="CHEBI:61977"/>
        <dbReference type="ChEBI" id="CHEBI:456216"/>
        <dbReference type="EC" id="2.7.11.1"/>
    </reaction>
</comment>
<reference evidence="11 12" key="1">
    <citation type="submission" date="2020-10" db="EMBL/GenBank/DDBJ databases">
        <title>The Coptis chinensis genome and diversification of protoberbering-type alkaloids.</title>
        <authorList>
            <person name="Wang B."/>
            <person name="Shu S."/>
            <person name="Song C."/>
            <person name="Liu Y."/>
        </authorList>
    </citation>
    <scope>NUCLEOTIDE SEQUENCE [LARGE SCALE GENOMIC DNA]</scope>
    <source>
        <strain evidence="11">HL-2020</strain>
        <tissue evidence="11">Leaf</tissue>
    </source>
</reference>
<proteinExistence type="predicted"/>
<evidence type="ECO:0000259" key="10">
    <source>
        <dbReference type="PROSITE" id="PS50011"/>
    </source>
</evidence>
<dbReference type="PANTHER" id="PTHR47989:SF14">
    <property type="entry name" value="INACTIVE PROTEIN KINASE SELMODRAFT_444075"/>
    <property type="match status" value="1"/>
</dbReference>
<evidence type="ECO:0000256" key="2">
    <source>
        <dbReference type="ARBA" id="ARBA00022527"/>
    </source>
</evidence>
<evidence type="ECO:0000256" key="7">
    <source>
        <dbReference type="ARBA" id="ARBA00047899"/>
    </source>
</evidence>
<keyword evidence="6" id="KW-0067">ATP-binding</keyword>
<keyword evidence="4" id="KW-0547">Nucleotide-binding</keyword>
<dbReference type="EC" id="2.7.11.1" evidence="1"/>
<gene>
    <name evidence="11" type="ORF">IFM89_002814</name>
</gene>
<feature type="compositionally biased region" description="Polar residues" evidence="9">
    <location>
        <begin position="1"/>
        <end position="11"/>
    </location>
</feature>
<keyword evidence="12" id="KW-1185">Reference proteome</keyword>
<dbReference type="GO" id="GO:0004713">
    <property type="term" value="F:protein tyrosine kinase activity"/>
    <property type="evidence" value="ECO:0007669"/>
    <property type="project" value="InterPro"/>
</dbReference>
<evidence type="ECO:0000256" key="5">
    <source>
        <dbReference type="ARBA" id="ARBA00022777"/>
    </source>
</evidence>
<evidence type="ECO:0000256" key="9">
    <source>
        <dbReference type="SAM" id="MobiDB-lite"/>
    </source>
</evidence>
<evidence type="ECO:0000313" key="11">
    <source>
        <dbReference type="EMBL" id="KAF9604139.1"/>
    </source>
</evidence>
<evidence type="ECO:0000256" key="8">
    <source>
        <dbReference type="ARBA" id="ARBA00048679"/>
    </source>
</evidence>
<dbReference type="Proteomes" id="UP000631114">
    <property type="component" value="Unassembled WGS sequence"/>
</dbReference>
<feature type="domain" description="Protein kinase" evidence="10">
    <location>
        <begin position="404"/>
        <end position="691"/>
    </location>
</feature>
<organism evidence="11 12">
    <name type="scientific">Coptis chinensis</name>
    <dbReference type="NCBI Taxonomy" id="261450"/>
    <lineage>
        <taxon>Eukaryota</taxon>
        <taxon>Viridiplantae</taxon>
        <taxon>Streptophyta</taxon>
        <taxon>Embryophyta</taxon>
        <taxon>Tracheophyta</taxon>
        <taxon>Spermatophyta</taxon>
        <taxon>Magnoliopsida</taxon>
        <taxon>Ranunculales</taxon>
        <taxon>Ranunculaceae</taxon>
        <taxon>Coptidoideae</taxon>
        <taxon>Coptis</taxon>
    </lineage>
</organism>
<feature type="region of interest" description="Disordered" evidence="9">
    <location>
        <begin position="705"/>
        <end position="728"/>
    </location>
</feature>
<dbReference type="GO" id="GO:0005524">
    <property type="term" value="F:ATP binding"/>
    <property type="evidence" value="ECO:0007669"/>
    <property type="project" value="UniProtKB-KW"/>
</dbReference>
<dbReference type="InterPro" id="IPR020635">
    <property type="entry name" value="Tyr_kinase_cat_dom"/>
</dbReference>
<evidence type="ECO:0000256" key="1">
    <source>
        <dbReference type="ARBA" id="ARBA00012513"/>
    </source>
</evidence>
<keyword evidence="2" id="KW-0723">Serine/threonine-protein kinase</keyword>
<dbReference type="SUPFAM" id="SSF56112">
    <property type="entry name" value="Protein kinase-like (PK-like)"/>
    <property type="match status" value="1"/>
</dbReference>
<dbReference type="Pfam" id="PF07714">
    <property type="entry name" value="PK_Tyr_Ser-Thr"/>
    <property type="match status" value="1"/>
</dbReference>
<dbReference type="SUPFAM" id="SSF52402">
    <property type="entry name" value="Adenine nucleotide alpha hydrolases-like"/>
    <property type="match status" value="1"/>
</dbReference>
<dbReference type="FunFam" id="3.30.200.20:FF:000162">
    <property type="entry name" value="Adenine nucleotide alpha hydrolase-like domain kinase"/>
    <property type="match status" value="1"/>
</dbReference>
<feature type="compositionally biased region" description="Basic and acidic residues" evidence="9">
    <location>
        <begin position="259"/>
        <end position="270"/>
    </location>
</feature>
<dbReference type="OrthoDB" id="757296at2759"/>
<comment type="catalytic activity">
    <reaction evidence="8">
        <text>L-seryl-[protein] + ATP = O-phospho-L-seryl-[protein] + ADP + H(+)</text>
        <dbReference type="Rhea" id="RHEA:17989"/>
        <dbReference type="Rhea" id="RHEA-COMP:9863"/>
        <dbReference type="Rhea" id="RHEA-COMP:11604"/>
        <dbReference type="ChEBI" id="CHEBI:15378"/>
        <dbReference type="ChEBI" id="CHEBI:29999"/>
        <dbReference type="ChEBI" id="CHEBI:30616"/>
        <dbReference type="ChEBI" id="CHEBI:83421"/>
        <dbReference type="ChEBI" id="CHEBI:456216"/>
        <dbReference type="EC" id="2.7.11.1"/>
    </reaction>
</comment>
<dbReference type="Gene3D" id="3.40.50.620">
    <property type="entry name" value="HUPs"/>
    <property type="match status" value="1"/>
</dbReference>
<feature type="region of interest" description="Disordered" evidence="9">
    <location>
        <begin position="1"/>
        <end position="23"/>
    </location>
</feature>
<keyword evidence="3" id="KW-0808">Transferase</keyword>
<dbReference type="InterPro" id="IPR008266">
    <property type="entry name" value="Tyr_kinase_AS"/>
</dbReference>
<feature type="compositionally biased region" description="Basic residues" evidence="9">
    <location>
        <begin position="718"/>
        <end position="728"/>
    </location>
</feature>